<organism evidence="1 2">
    <name type="scientific">Penicilliopsis zonata CBS 506.65</name>
    <dbReference type="NCBI Taxonomy" id="1073090"/>
    <lineage>
        <taxon>Eukaryota</taxon>
        <taxon>Fungi</taxon>
        <taxon>Dikarya</taxon>
        <taxon>Ascomycota</taxon>
        <taxon>Pezizomycotina</taxon>
        <taxon>Eurotiomycetes</taxon>
        <taxon>Eurotiomycetidae</taxon>
        <taxon>Eurotiales</taxon>
        <taxon>Aspergillaceae</taxon>
        <taxon>Penicilliopsis</taxon>
    </lineage>
</organism>
<dbReference type="InterPro" id="IPR032675">
    <property type="entry name" value="LRR_dom_sf"/>
</dbReference>
<reference evidence="2" key="1">
    <citation type="journal article" date="2017" name="Genome Biol.">
        <title>Comparative genomics reveals high biological diversity and specific adaptations in the industrially and medically important fungal genus Aspergillus.</title>
        <authorList>
            <person name="de Vries R.P."/>
            <person name="Riley R."/>
            <person name="Wiebenga A."/>
            <person name="Aguilar-Osorio G."/>
            <person name="Amillis S."/>
            <person name="Uchima C.A."/>
            <person name="Anderluh G."/>
            <person name="Asadollahi M."/>
            <person name="Askin M."/>
            <person name="Barry K."/>
            <person name="Battaglia E."/>
            <person name="Bayram O."/>
            <person name="Benocci T."/>
            <person name="Braus-Stromeyer S.A."/>
            <person name="Caldana C."/>
            <person name="Canovas D."/>
            <person name="Cerqueira G.C."/>
            <person name="Chen F."/>
            <person name="Chen W."/>
            <person name="Choi C."/>
            <person name="Clum A."/>
            <person name="Dos Santos R.A."/>
            <person name="Damasio A.R."/>
            <person name="Diallinas G."/>
            <person name="Emri T."/>
            <person name="Fekete E."/>
            <person name="Flipphi M."/>
            <person name="Freyberg S."/>
            <person name="Gallo A."/>
            <person name="Gournas C."/>
            <person name="Habgood R."/>
            <person name="Hainaut M."/>
            <person name="Harispe M.L."/>
            <person name="Henrissat B."/>
            <person name="Hilden K.S."/>
            <person name="Hope R."/>
            <person name="Hossain A."/>
            <person name="Karabika E."/>
            <person name="Karaffa L."/>
            <person name="Karanyi Z."/>
            <person name="Krasevec N."/>
            <person name="Kuo A."/>
            <person name="Kusch H."/>
            <person name="LaButti K."/>
            <person name="Lagendijk E.L."/>
            <person name="Lapidus A."/>
            <person name="Levasseur A."/>
            <person name="Lindquist E."/>
            <person name="Lipzen A."/>
            <person name="Logrieco A.F."/>
            <person name="MacCabe A."/>
            <person name="Maekelae M.R."/>
            <person name="Malavazi I."/>
            <person name="Melin P."/>
            <person name="Meyer V."/>
            <person name="Mielnichuk N."/>
            <person name="Miskei M."/>
            <person name="Molnar A.P."/>
            <person name="Mule G."/>
            <person name="Ngan C.Y."/>
            <person name="Orejas M."/>
            <person name="Orosz E."/>
            <person name="Ouedraogo J.P."/>
            <person name="Overkamp K.M."/>
            <person name="Park H.-S."/>
            <person name="Perrone G."/>
            <person name="Piumi F."/>
            <person name="Punt P.J."/>
            <person name="Ram A.F."/>
            <person name="Ramon A."/>
            <person name="Rauscher S."/>
            <person name="Record E."/>
            <person name="Riano-Pachon D.M."/>
            <person name="Robert V."/>
            <person name="Roehrig J."/>
            <person name="Ruller R."/>
            <person name="Salamov A."/>
            <person name="Salih N.S."/>
            <person name="Samson R.A."/>
            <person name="Sandor E."/>
            <person name="Sanguinetti M."/>
            <person name="Schuetze T."/>
            <person name="Sepcic K."/>
            <person name="Shelest E."/>
            <person name="Sherlock G."/>
            <person name="Sophianopoulou V."/>
            <person name="Squina F.M."/>
            <person name="Sun H."/>
            <person name="Susca A."/>
            <person name="Todd R.B."/>
            <person name="Tsang A."/>
            <person name="Unkles S.E."/>
            <person name="van de Wiele N."/>
            <person name="van Rossen-Uffink D."/>
            <person name="Oliveira J.V."/>
            <person name="Vesth T.C."/>
            <person name="Visser J."/>
            <person name="Yu J.-H."/>
            <person name="Zhou M."/>
            <person name="Andersen M.R."/>
            <person name="Archer D.B."/>
            <person name="Baker S.E."/>
            <person name="Benoit I."/>
            <person name="Brakhage A.A."/>
            <person name="Braus G.H."/>
            <person name="Fischer R."/>
            <person name="Frisvad J.C."/>
            <person name="Goldman G.H."/>
            <person name="Houbraken J."/>
            <person name="Oakley B."/>
            <person name="Pocsi I."/>
            <person name="Scazzocchio C."/>
            <person name="Seiboth B."/>
            <person name="vanKuyk P.A."/>
            <person name="Wortman J."/>
            <person name="Dyer P.S."/>
            <person name="Grigoriev I.V."/>
        </authorList>
    </citation>
    <scope>NUCLEOTIDE SEQUENCE [LARGE SCALE GENOMIC DNA]</scope>
    <source>
        <strain evidence="2">CBS 506.65</strain>
    </source>
</reference>
<gene>
    <name evidence="1" type="ORF">ASPZODRAFT_1970129</name>
</gene>
<sequence length="548" mass="63424">MATIPSVNTSNALLTPEIVYMVIEHVQVASDLLSCACVNSMWSLPALKKLYRGSLVERQLRTPLIESLDRLLAASRTRFATNTSNIRHLLLSCEYYETPEEIPTGSNWQAVFEECRVICRRKRLASLVIPHEIKHQDFPPISDLLCPTISFLAIHYPYCQQLVQTESINSAQDKYHHLKALNIYKSDLNGDVNALCRLLQFCNLELFLFQSRQSPYDDPFDPTELSKKLLSVLRQHQDLTALALLLPVSGISLIPQKANPWPKLKALSLLELDEFWQEKLPFFEGLEILDIRHIAPLFLDGDTFKPLFENIAQCKHLRSIELVFHELDDVDDLLILAGGCPLLQRLDIRFVFCELVEFEMPVYVLLCLALCLPRLEILHLDFAIGLSTDSFRLLGQFCPRLIMLALPSAVLYLCHEHMAKFAPFQHLEAMFFNKIAFEKLEGHHSEAESIAIEWRRIFPRLQALSYSSETNPFHPNRCVDHSLIYDPFLPLVWERLWKILGYKKDRYIHRNIRQLWQTNLEIELIGWPVMTLDNFSNETWANPRLYTA</sequence>
<dbReference type="VEuPathDB" id="FungiDB:ASPZODRAFT_1970129"/>
<dbReference type="EMBL" id="KV878342">
    <property type="protein sequence ID" value="OJJ46547.1"/>
    <property type="molecule type" value="Genomic_DNA"/>
</dbReference>
<dbReference type="OrthoDB" id="5426109at2759"/>
<dbReference type="STRING" id="1073090.A0A1L9SHE3"/>
<dbReference type="AlphaFoldDB" id="A0A1L9SHE3"/>
<keyword evidence="2" id="KW-1185">Reference proteome</keyword>
<dbReference type="GeneID" id="34613925"/>
<dbReference type="RefSeq" id="XP_022581057.1">
    <property type="nucleotide sequence ID" value="XM_022727461.1"/>
</dbReference>
<dbReference type="Gene3D" id="3.80.10.10">
    <property type="entry name" value="Ribonuclease Inhibitor"/>
    <property type="match status" value="1"/>
</dbReference>
<name>A0A1L9SHE3_9EURO</name>
<dbReference type="SUPFAM" id="SSF52047">
    <property type="entry name" value="RNI-like"/>
    <property type="match status" value="1"/>
</dbReference>
<protein>
    <submittedName>
        <fullName evidence="1">Uncharacterized protein</fullName>
    </submittedName>
</protein>
<evidence type="ECO:0000313" key="1">
    <source>
        <dbReference type="EMBL" id="OJJ46547.1"/>
    </source>
</evidence>
<dbReference type="Proteomes" id="UP000184188">
    <property type="component" value="Unassembled WGS sequence"/>
</dbReference>
<proteinExistence type="predicted"/>
<accession>A0A1L9SHE3</accession>
<evidence type="ECO:0000313" key="2">
    <source>
        <dbReference type="Proteomes" id="UP000184188"/>
    </source>
</evidence>